<organism evidence="1 2">
    <name type="scientific">Trichloromonas acetexigens</name>
    <dbReference type="NCBI Taxonomy" id="38815"/>
    <lineage>
        <taxon>Bacteria</taxon>
        <taxon>Pseudomonadati</taxon>
        <taxon>Thermodesulfobacteriota</taxon>
        <taxon>Desulfuromonadia</taxon>
        <taxon>Desulfuromonadales</taxon>
        <taxon>Trichloromonadaceae</taxon>
        <taxon>Trichloromonas</taxon>
    </lineage>
</organism>
<dbReference type="Proteomes" id="UP000317155">
    <property type="component" value="Unassembled WGS sequence"/>
</dbReference>
<dbReference type="EMBL" id="VJVV01000001">
    <property type="protein sequence ID" value="TRO83625.1"/>
    <property type="molecule type" value="Genomic_DNA"/>
</dbReference>
<dbReference type="Gene3D" id="3.40.50.450">
    <property type="match status" value="1"/>
</dbReference>
<protein>
    <submittedName>
        <fullName evidence="1">TIGR00725 family protein</fullName>
    </submittedName>
</protein>
<dbReference type="GO" id="GO:0005829">
    <property type="term" value="C:cytosol"/>
    <property type="evidence" value="ECO:0007669"/>
    <property type="project" value="TreeGrafter"/>
</dbReference>
<proteinExistence type="predicted"/>
<dbReference type="PANTHER" id="PTHR43393">
    <property type="entry name" value="CYTOKININ RIBOSIDE 5'-MONOPHOSPHATE PHOSPHORIBOHYDROLASE"/>
    <property type="match status" value="1"/>
</dbReference>
<dbReference type="NCBIfam" id="TIGR00725">
    <property type="entry name" value="TIGR00725 family protein"/>
    <property type="match status" value="1"/>
</dbReference>
<dbReference type="InterPro" id="IPR041164">
    <property type="entry name" value="LDcluster4"/>
</dbReference>
<evidence type="ECO:0000313" key="1">
    <source>
        <dbReference type="EMBL" id="TRO83625.1"/>
    </source>
</evidence>
<dbReference type="RefSeq" id="WP_092052152.1">
    <property type="nucleotide sequence ID" value="NZ_FOJJ01000001.1"/>
</dbReference>
<dbReference type="PANTHER" id="PTHR43393:SF3">
    <property type="entry name" value="LYSINE DECARBOXYLASE-LIKE PROTEIN"/>
    <property type="match status" value="1"/>
</dbReference>
<comment type="caution">
    <text evidence="1">The sequence shown here is derived from an EMBL/GenBank/DDBJ whole genome shotgun (WGS) entry which is preliminary data.</text>
</comment>
<reference evidence="1 2" key="1">
    <citation type="submission" date="2019-07" db="EMBL/GenBank/DDBJ databases">
        <title>Insights of Desulfuromonas acetexigens electromicrobiology.</title>
        <authorList>
            <person name="Katuri K."/>
            <person name="Sapireddy V."/>
            <person name="Shaw D.R."/>
            <person name="Saikaly P."/>
        </authorList>
    </citation>
    <scope>NUCLEOTIDE SEQUENCE [LARGE SCALE GENOMIC DNA]</scope>
    <source>
        <strain evidence="1 2">2873</strain>
    </source>
</reference>
<dbReference type="InterPro" id="IPR005268">
    <property type="entry name" value="CHP00725"/>
</dbReference>
<sequence>MTSGVVIGVIGAGRASDVAYAAAREVGRLLAEAGATLVCGGLGGVMEGACRGCTEAGGLAVGILPGAVAGQANPWVGLPIVTNLGHARNIVIAHTAQALIAIEGEYGTLSEIAVALKLGKPVVSLRSWSDVPGMTRADTPEEAVRKVFALLSGRNP</sequence>
<gene>
    <name evidence="1" type="ORF">FL622_00135</name>
</gene>
<keyword evidence="2" id="KW-1185">Reference proteome</keyword>
<dbReference type="AlphaFoldDB" id="A0A550JKA2"/>
<name>A0A550JKA2_9BACT</name>
<accession>A0A550JKA2</accession>
<dbReference type="Pfam" id="PF18306">
    <property type="entry name" value="LDcluster4"/>
    <property type="match status" value="1"/>
</dbReference>
<dbReference type="InterPro" id="IPR052341">
    <property type="entry name" value="LOG_family_nucleotidases"/>
</dbReference>
<dbReference type="OrthoDB" id="9794039at2"/>
<evidence type="ECO:0000313" key="2">
    <source>
        <dbReference type="Proteomes" id="UP000317155"/>
    </source>
</evidence>
<dbReference type="SUPFAM" id="SSF102405">
    <property type="entry name" value="MCP/YpsA-like"/>
    <property type="match status" value="1"/>
</dbReference>